<evidence type="ECO:0000259" key="4">
    <source>
        <dbReference type="PROSITE" id="PS01124"/>
    </source>
</evidence>
<dbReference type="Pfam" id="PF12833">
    <property type="entry name" value="HTH_18"/>
    <property type="match status" value="1"/>
</dbReference>
<evidence type="ECO:0000256" key="3">
    <source>
        <dbReference type="ARBA" id="ARBA00023163"/>
    </source>
</evidence>
<gene>
    <name evidence="5" type="ORF">ACFQ2I_17035</name>
</gene>
<reference evidence="6" key="1">
    <citation type="journal article" date="2019" name="Int. J. Syst. Evol. Microbiol.">
        <title>The Global Catalogue of Microorganisms (GCM) 10K type strain sequencing project: providing services to taxonomists for standard genome sequencing and annotation.</title>
        <authorList>
            <consortium name="The Broad Institute Genomics Platform"/>
            <consortium name="The Broad Institute Genome Sequencing Center for Infectious Disease"/>
            <person name="Wu L."/>
            <person name="Ma J."/>
        </authorList>
    </citation>
    <scope>NUCLEOTIDE SEQUENCE [LARGE SCALE GENOMIC DNA]</scope>
    <source>
        <strain evidence="6">CCUG 59129</strain>
    </source>
</reference>
<dbReference type="PROSITE" id="PS00041">
    <property type="entry name" value="HTH_ARAC_FAMILY_1"/>
    <property type="match status" value="1"/>
</dbReference>
<dbReference type="PROSITE" id="PS01124">
    <property type="entry name" value="HTH_ARAC_FAMILY_2"/>
    <property type="match status" value="1"/>
</dbReference>
<sequence>MNQRKTVFLTLWLSYLLILAIPVAVSAYLYHNMKDALVDNANRSNMAMLEQVREVVENHLTDLEQLSMQVASHPKLQTLWNMNDGQRYIDYWEAMKVLNNMQLGSKFIHNFFLYLHDQDILLSQNMKTDTTTYFSDIVPYKDKTVDEVKELLFTGYHFNSFWPSMTVYDQSKEKNMITSAITLPMGEKQNVRATLVMYIDEQHIFNLLNQIKWANSASMYIVDATGETILSYSEHGMELGEGILTRLQGTNHYEATSYNGERMLLSHTTGNSGWTYVSLAPEKAVLSRVTDLQSQALTLLVIAILAGTAIAYGMAYRSYSPIRDMVLSLMNGHGDASASAPAVTRMNEYEFIKSSIKHNLEEGKKLRQALEGHTPVVRAHYLSRLLKGQVTTSTFKQDSLDFIDVKFHTDYLSVALIEVDDCTRFIKNNNEEEWALVRFILANLSQELIKEKGHVIETEHNQLALLLQSPDASGTSRAERDKIITELKNLIKSRFKMDITIAYSSIREGLEEVGRCYSEALSALDYRIVHGIGKMIDYEDIKGLERQYYHYPMDVETQLMNMLKAGDYAGTEKLLDVLYEKNIASGIMTPEMGKCLFFDLLSTVLKVMNALKLDTASDDSGSFDPAKEFLNSTSAIDMQSRLKELCQGICSSVQEARSAQGDRLNNELLAFIEQHYKDNSLSLTMIADHFNMTPQYISGYFKKHNNRNLTDYIVDIRLTEAKRLLAESGCTVLQVAQQVGYATDIGFIRVFKKQEGITPGKYREMNAS</sequence>
<comment type="caution">
    <text evidence="5">The sequence shown here is derived from an EMBL/GenBank/DDBJ whole genome shotgun (WGS) entry which is preliminary data.</text>
</comment>
<organism evidence="5 6">
    <name type="scientific">Paenibacillus chungangensis</name>
    <dbReference type="NCBI Taxonomy" id="696535"/>
    <lineage>
        <taxon>Bacteria</taxon>
        <taxon>Bacillati</taxon>
        <taxon>Bacillota</taxon>
        <taxon>Bacilli</taxon>
        <taxon>Bacillales</taxon>
        <taxon>Paenibacillaceae</taxon>
        <taxon>Paenibacillus</taxon>
    </lineage>
</organism>
<protein>
    <submittedName>
        <fullName evidence="5">Helix-turn-helix domain-containing protein</fullName>
    </submittedName>
</protein>
<keyword evidence="6" id="KW-1185">Reference proteome</keyword>
<accession>A0ABW3HUW2</accession>
<feature type="domain" description="HTH araC/xylS-type" evidence="4">
    <location>
        <begin position="666"/>
        <end position="765"/>
    </location>
</feature>
<dbReference type="InterPro" id="IPR018062">
    <property type="entry name" value="HTH_AraC-typ_CS"/>
</dbReference>
<dbReference type="EMBL" id="JBHTJZ010000030">
    <property type="protein sequence ID" value="MFD0961070.1"/>
    <property type="molecule type" value="Genomic_DNA"/>
</dbReference>
<keyword evidence="1" id="KW-0805">Transcription regulation</keyword>
<dbReference type="InterPro" id="IPR018060">
    <property type="entry name" value="HTH_AraC"/>
</dbReference>
<dbReference type="PANTHER" id="PTHR43280:SF2">
    <property type="entry name" value="HTH-TYPE TRANSCRIPTIONAL REGULATOR EXSA"/>
    <property type="match status" value="1"/>
</dbReference>
<dbReference type="InterPro" id="IPR009057">
    <property type="entry name" value="Homeodomain-like_sf"/>
</dbReference>
<evidence type="ECO:0000313" key="6">
    <source>
        <dbReference type="Proteomes" id="UP001596989"/>
    </source>
</evidence>
<dbReference type="Pfam" id="PF17853">
    <property type="entry name" value="GGDEF_2"/>
    <property type="match status" value="1"/>
</dbReference>
<dbReference type="PANTHER" id="PTHR43280">
    <property type="entry name" value="ARAC-FAMILY TRANSCRIPTIONAL REGULATOR"/>
    <property type="match status" value="1"/>
</dbReference>
<keyword evidence="2" id="KW-0238">DNA-binding</keyword>
<evidence type="ECO:0000313" key="5">
    <source>
        <dbReference type="EMBL" id="MFD0961070.1"/>
    </source>
</evidence>
<dbReference type="RefSeq" id="WP_377566285.1">
    <property type="nucleotide sequence ID" value="NZ_JBHTJZ010000030.1"/>
</dbReference>
<keyword evidence="3" id="KW-0804">Transcription</keyword>
<dbReference type="SMART" id="SM00342">
    <property type="entry name" value="HTH_ARAC"/>
    <property type="match status" value="1"/>
</dbReference>
<dbReference type="InterPro" id="IPR041522">
    <property type="entry name" value="CdaR_GGDEF"/>
</dbReference>
<dbReference type="Gene3D" id="3.30.450.20">
    <property type="entry name" value="PAS domain"/>
    <property type="match status" value="1"/>
</dbReference>
<name>A0ABW3HUW2_9BACL</name>
<dbReference type="SUPFAM" id="SSF46689">
    <property type="entry name" value="Homeodomain-like"/>
    <property type="match status" value="1"/>
</dbReference>
<evidence type="ECO:0000256" key="1">
    <source>
        <dbReference type="ARBA" id="ARBA00023015"/>
    </source>
</evidence>
<proteinExistence type="predicted"/>
<dbReference type="Proteomes" id="UP001596989">
    <property type="component" value="Unassembled WGS sequence"/>
</dbReference>
<evidence type="ECO:0000256" key="2">
    <source>
        <dbReference type="ARBA" id="ARBA00023125"/>
    </source>
</evidence>
<dbReference type="Gene3D" id="1.10.10.60">
    <property type="entry name" value="Homeodomain-like"/>
    <property type="match status" value="2"/>
</dbReference>